<gene>
    <name evidence="1" type="ORF">D5R40_10400</name>
</gene>
<reference evidence="1 2" key="1">
    <citation type="journal article" date="2018" name="ACS Chem. Biol.">
        <title>Ketoreductase domain dysfunction expands chemodiversity: malyngamide biosynthesis in the cyanobacterium Okeania hirsuta.</title>
        <authorList>
            <person name="Moss N.A."/>
            <person name="Leao T."/>
            <person name="Rankin M."/>
            <person name="McCullough T.M."/>
            <person name="Qu P."/>
            <person name="Korobeynikov A."/>
            <person name="Smith J.L."/>
            <person name="Gerwick L."/>
            <person name="Gerwick W.H."/>
        </authorList>
    </citation>
    <scope>NUCLEOTIDE SEQUENCE [LARGE SCALE GENOMIC DNA]</scope>
    <source>
        <strain evidence="1 2">PAB10Feb10-1</strain>
    </source>
</reference>
<evidence type="ECO:0000313" key="2">
    <source>
        <dbReference type="Proteomes" id="UP000269154"/>
    </source>
</evidence>
<comment type="caution">
    <text evidence="1">The sequence shown here is derived from an EMBL/GenBank/DDBJ whole genome shotgun (WGS) entry which is preliminary data.</text>
</comment>
<dbReference type="EMBL" id="RCBY01000044">
    <property type="protein sequence ID" value="RQH45717.1"/>
    <property type="molecule type" value="Genomic_DNA"/>
</dbReference>
<proteinExistence type="predicted"/>
<keyword evidence="2" id="KW-1185">Reference proteome</keyword>
<protein>
    <submittedName>
        <fullName evidence="1">IS1 family transposase</fullName>
    </submittedName>
</protein>
<dbReference type="Proteomes" id="UP000269154">
    <property type="component" value="Unassembled WGS sequence"/>
</dbReference>
<evidence type="ECO:0000313" key="1">
    <source>
        <dbReference type="EMBL" id="RQH45717.1"/>
    </source>
</evidence>
<sequence length="87" mass="9830">MDVETREIVGADIGDRSQQSAQNLWRCLPGFYGQCAVCYSDFGEAYEIILPSMRHQAVGKETGKTSDIERFNNTMGQQRIGRLVRKT</sequence>
<dbReference type="OrthoDB" id="528683at2"/>
<organism evidence="1 2">
    <name type="scientific">Okeania hirsuta</name>
    <dbReference type="NCBI Taxonomy" id="1458930"/>
    <lineage>
        <taxon>Bacteria</taxon>
        <taxon>Bacillati</taxon>
        <taxon>Cyanobacteriota</taxon>
        <taxon>Cyanophyceae</taxon>
        <taxon>Oscillatoriophycideae</taxon>
        <taxon>Oscillatoriales</taxon>
        <taxon>Microcoleaceae</taxon>
        <taxon>Okeania</taxon>
    </lineage>
</organism>
<accession>A0A3N6NBC5</accession>
<dbReference type="AlphaFoldDB" id="A0A3N6NBC5"/>
<name>A0A3N6NBC5_9CYAN</name>